<proteinExistence type="predicted"/>
<dbReference type="EMBL" id="JBAMMX010000009">
    <property type="protein sequence ID" value="KAK6933915.1"/>
    <property type="molecule type" value="Genomic_DNA"/>
</dbReference>
<accession>A0AAN8ZGW3</accession>
<sequence length="77" mass="9117">MNVNLYEMDNLEAEAHKMKGQKKKLDHHEMMKSSPSKVLLEFVPGKNSTPLFDFWAIYLNFDVLYYMCDVIVDDVNW</sequence>
<comment type="caution">
    <text evidence="1">The sequence shown here is derived from an EMBL/GenBank/DDBJ whole genome shotgun (WGS) entry which is preliminary data.</text>
</comment>
<keyword evidence="2" id="KW-1185">Reference proteome</keyword>
<dbReference type="AlphaFoldDB" id="A0AAN8ZGW3"/>
<organism evidence="1 2">
    <name type="scientific">Dillenia turbinata</name>
    <dbReference type="NCBI Taxonomy" id="194707"/>
    <lineage>
        <taxon>Eukaryota</taxon>
        <taxon>Viridiplantae</taxon>
        <taxon>Streptophyta</taxon>
        <taxon>Embryophyta</taxon>
        <taxon>Tracheophyta</taxon>
        <taxon>Spermatophyta</taxon>
        <taxon>Magnoliopsida</taxon>
        <taxon>eudicotyledons</taxon>
        <taxon>Gunneridae</taxon>
        <taxon>Pentapetalae</taxon>
        <taxon>Dilleniales</taxon>
        <taxon>Dilleniaceae</taxon>
        <taxon>Dillenia</taxon>
    </lineage>
</organism>
<reference evidence="1 2" key="1">
    <citation type="submission" date="2023-12" db="EMBL/GenBank/DDBJ databases">
        <title>A high-quality genome assembly for Dillenia turbinata (Dilleniales).</title>
        <authorList>
            <person name="Chanderbali A."/>
        </authorList>
    </citation>
    <scope>NUCLEOTIDE SEQUENCE [LARGE SCALE GENOMIC DNA]</scope>
    <source>
        <strain evidence="1">LSX21</strain>
        <tissue evidence="1">Leaf</tissue>
    </source>
</reference>
<name>A0AAN8ZGW3_9MAGN</name>
<gene>
    <name evidence="1" type="ORF">RJ641_036809</name>
</gene>
<evidence type="ECO:0000313" key="1">
    <source>
        <dbReference type="EMBL" id="KAK6933915.1"/>
    </source>
</evidence>
<dbReference type="Proteomes" id="UP001370490">
    <property type="component" value="Unassembled WGS sequence"/>
</dbReference>
<protein>
    <submittedName>
        <fullName evidence="1">Uncharacterized protein</fullName>
    </submittedName>
</protein>
<evidence type="ECO:0000313" key="2">
    <source>
        <dbReference type="Proteomes" id="UP001370490"/>
    </source>
</evidence>